<evidence type="ECO:0000313" key="3">
    <source>
        <dbReference type="Proteomes" id="UP001194468"/>
    </source>
</evidence>
<feature type="domain" description="CxC2-like cysteine cluster KDZ transposase-associated" evidence="1">
    <location>
        <begin position="32"/>
        <end position="139"/>
    </location>
</feature>
<comment type="caution">
    <text evidence="2">The sequence shown here is derived from an EMBL/GenBank/DDBJ whole genome shotgun (WGS) entry which is preliminary data.</text>
</comment>
<dbReference type="PANTHER" id="PTHR33096:SF1">
    <property type="entry name" value="CXC1-LIKE CYSTEINE CLUSTER ASSOCIATED WITH KDZ TRANSPOSASES DOMAIN-CONTAINING PROTEIN"/>
    <property type="match status" value="1"/>
</dbReference>
<dbReference type="EMBL" id="WHUW01000058">
    <property type="protein sequence ID" value="KAF8430663.1"/>
    <property type="molecule type" value="Genomic_DNA"/>
</dbReference>
<organism evidence="2 3">
    <name type="scientific">Boletus edulis BED1</name>
    <dbReference type="NCBI Taxonomy" id="1328754"/>
    <lineage>
        <taxon>Eukaryota</taxon>
        <taxon>Fungi</taxon>
        <taxon>Dikarya</taxon>
        <taxon>Basidiomycota</taxon>
        <taxon>Agaricomycotina</taxon>
        <taxon>Agaricomycetes</taxon>
        <taxon>Agaricomycetidae</taxon>
        <taxon>Boletales</taxon>
        <taxon>Boletineae</taxon>
        <taxon>Boletaceae</taxon>
        <taxon>Boletoideae</taxon>
        <taxon>Boletus</taxon>
    </lineage>
</organism>
<dbReference type="InterPro" id="IPR040521">
    <property type="entry name" value="KDZ"/>
</dbReference>
<gene>
    <name evidence="2" type="ORF">L210DRAFT_3651593</name>
</gene>
<name>A0AAD4BHG7_BOLED</name>
<keyword evidence="3" id="KW-1185">Reference proteome</keyword>
<proteinExistence type="predicted"/>
<dbReference type="InterPro" id="IPR041457">
    <property type="entry name" value="CxC2_KDZ-assoc"/>
</dbReference>
<accession>A0AAD4BHG7</accession>
<dbReference type="Proteomes" id="UP001194468">
    <property type="component" value="Unassembled WGS sequence"/>
</dbReference>
<dbReference type="Pfam" id="PF18758">
    <property type="entry name" value="KDZ"/>
    <property type="match status" value="1"/>
</dbReference>
<dbReference type="PANTHER" id="PTHR33096">
    <property type="entry name" value="CXC2 DOMAIN-CONTAINING PROTEIN"/>
    <property type="match status" value="1"/>
</dbReference>
<evidence type="ECO:0000259" key="1">
    <source>
        <dbReference type="Pfam" id="PF18803"/>
    </source>
</evidence>
<protein>
    <recommendedName>
        <fullName evidence="1">CxC2-like cysteine cluster KDZ transposase-associated domain-containing protein</fullName>
    </recommendedName>
</protein>
<dbReference type="AlphaFoldDB" id="A0AAD4BHG7"/>
<evidence type="ECO:0000313" key="2">
    <source>
        <dbReference type="EMBL" id="KAF8430663.1"/>
    </source>
</evidence>
<reference evidence="2" key="2">
    <citation type="journal article" date="2020" name="Nat. Commun.">
        <title>Large-scale genome sequencing of mycorrhizal fungi provides insights into the early evolution of symbiotic traits.</title>
        <authorList>
            <person name="Miyauchi S."/>
            <person name="Kiss E."/>
            <person name="Kuo A."/>
            <person name="Drula E."/>
            <person name="Kohler A."/>
            <person name="Sanchez-Garcia M."/>
            <person name="Morin E."/>
            <person name="Andreopoulos B."/>
            <person name="Barry K.W."/>
            <person name="Bonito G."/>
            <person name="Buee M."/>
            <person name="Carver A."/>
            <person name="Chen C."/>
            <person name="Cichocki N."/>
            <person name="Clum A."/>
            <person name="Culley D."/>
            <person name="Crous P.W."/>
            <person name="Fauchery L."/>
            <person name="Girlanda M."/>
            <person name="Hayes R.D."/>
            <person name="Keri Z."/>
            <person name="LaButti K."/>
            <person name="Lipzen A."/>
            <person name="Lombard V."/>
            <person name="Magnuson J."/>
            <person name="Maillard F."/>
            <person name="Murat C."/>
            <person name="Nolan M."/>
            <person name="Ohm R.A."/>
            <person name="Pangilinan J."/>
            <person name="Pereira M.F."/>
            <person name="Perotto S."/>
            <person name="Peter M."/>
            <person name="Pfister S."/>
            <person name="Riley R."/>
            <person name="Sitrit Y."/>
            <person name="Stielow J.B."/>
            <person name="Szollosi G."/>
            <person name="Zifcakova L."/>
            <person name="Stursova M."/>
            <person name="Spatafora J.W."/>
            <person name="Tedersoo L."/>
            <person name="Vaario L.M."/>
            <person name="Yamada A."/>
            <person name="Yan M."/>
            <person name="Wang P."/>
            <person name="Xu J."/>
            <person name="Bruns T."/>
            <person name="Baldrian P."/>
            <person name="Vilgalys R."/>
            <person name="Dunand C."/>
            <person name="Henrissat B."/>
            <person name="Grigoriev I.V."/>
            <person name="Hibbett D."/>
            <person name="Nagy L.G."/>
            <person name="Martin F.M."/>
        </authorList>
    </citation>
    <scope>NUCLEOTIDE SEQUENCE</scope>
    <source>
        <strain evidence="2">BED1</strain>
    </source>
</reference>
<sequence>MLCSACLLESHQRTPLHHVKQWNGHYFEKPSLKDLGLRIQLGHLHSDKCYRPIAAVKDDFVVVHINGVHSVGLDFCGCELAEQPSRQLLRVRWFPASSDKPRTAVTFAVLEQFHLLSFESKVSAYEFYCTLMCLSDNVGLGDTKDHYDQFLRVVREWHHLKMLKRSGQAHRSDAAAEIQEAVSSDAADPGLNRGWAYFVEEKSSKDYLCGVLNEPQPKSSCSGHTAVNTADTKSTTGLATTAVGTVDCTRHGFKLPGGVGDLQKGEKYVNMDYLLFSTLHKFAPLRVFKISYDIACQWHKNLWTRMAHVPEEWHVDYDAKDITFIVPKFHLPAHIAECQWLFSFNFIQGVGRTDGKAPKRRWTNINPAASSTKEMGPGSQHDTIDDHFRDWNWKKVIQEAVPERNEHREDFAELTRSLSSKYPKLVSIWEQEVQEWESDMMKPNPFAIKVDDITQARICLQLAQADAIAAAKSAQLLLHVEVTPSILIDSGIKLEDQQRRLVVEAKRLGEHATDRQKSQLQQQTNLLMTLEEFEWKLRVRQALWSKAYILKFKDRFLRGQGANTRVHNCLKSVEAKVNASAKKYRVAHHALIALGDLLDGLEEVQSEGRRRLSWIWLVCGYSENDTEDDTGTGPQDAIRIEWCWTQARVYRWTEEVDLLFEEQQRVLRSFDWHAEWWASKANARVVDDAALMEGLLAYAERQVSIRRSLKEWFTYMWRDTQRFHQIADNAVEMDNTPCNM</sequence>
<dbReference type="Pfam" id="PF18803">
    <property type="entry name" value="CxC2"/>
    <property type="match status" value="1"/>
</dbReference>
<reference evidence="2" key="1">
    <citation type="submission" date="2019-10" db="EMBL/GenBank/DDBJ databases">
        <authorList>
            <consortium name="DOE Joint Genome Institute"/>
            <person name="Kuo A."/>
            <person name="Miyauchi S."/>
            <person name="Kiss E."/>
            <person name="Drula E."/>
            <person name="Kohler A."/>
            <person name="Sanchez-Garcia M."/>
            <person name="Andreopoulos B."/>
            <person name="Barry K.W."/>
            <person name="Bonito G."/>
            <person name="Buee M."/>
            <person name="Carver A."/>
            <person name="Chen C."/>
            <person name="Cichocki N."/>
            <person name="Clum A."/>
            <person name="Culley D."/>
            <person name="Crous P.W."/>
            <person name="Fauchery L."/>
            <person name="Girlanda M."/>
            <person name="Hayes R."/>
            <person name="Keri Z."/>
            <person name="LaButti K."/>
            <person name="Lipzen A."/>
            <person name="Lombard V."/>
            <person name="Magnuson J."/>
            <person name="Maillard F."/>
            <person name="Morin E."/>
            <person name="Murat C."/>
            <person name="Nolan M."/>
            <person name="Ohm R."/>
            <person name="Pangilinan J."/>
            <person name="Pereira M."/>
            <person name="Perotto S."/>
            <person name="Peter M."/>
            <person name="Riley R."/>
            <person name="Sitrit Y."/>
            <person name="Stielow B."/>
            <person name="Szollosi G."/>
            <person name="Zifcakova L."/>
            <person name="Stursova M."/>
            <person name="Spatafora J.W."/>
            <person name="Tedersoo L."/>
            <person name="Vaario L.-M."/>
            <person name="Yamada A."/>
            <person name="Yan M."/>
            <person name="Wang P."/>
            <person name="Xu J."/>
            <person name="Bruns T."/>
            <person name="Baldrian P."/>
            <person name="Vilgalys R."/>
            <person name="Henrissat B."/>
            <person name="Grigoriev I.V."/>
            <person name="Hibbett D."/>
            <person name="Nagy L.G."/>
            <person name="Martin F.M."/>
        </authorList>
    </citation>
    <scope>NUCLEOTIDE SEQUENCE</scope>
    <source>
        <strain evidence="2">BED1</strain>
    </source>
</reference>